<feature type="region of interest" description="Disordered" evidence="1">
    <location>
        <begin position="183"/>
        <end position="209"/>
    </location>
</feature>
<accession>A0A6A6BK81</accession>
<name>A0A6A6BK81_9PEZI</name>
<dbReference type="Proteomes" id="UP000799438">
    <property type="component" value="Unassembled WGS sequence"/>
</dbReference>
<evidence type="ECO:0000313" key="2">
    <source>
        <dbReference type="EMBL" id="KAF2143247.1"/>
    </source>
</evidence>
<keyword evidence="3" id="KW-1185">Reference proteome</keyword>
<dbReference type="RefSeq" id="XP_033398959.1">
    <property type="nucleotide sequence ID" value="XM_033535756.1"/>
</dbReference>
<sequence length="209" mass="22879">MPNYYYVEGGCTQVATGLSASRLWPGQADTLDRVLRLHFQQPCDGIQQMGRRGRAGSRHRRRSVKTRIIFGRPAGLLHSVRFSSSAPNAPLLLRSPQTLCKVERPRRPNLDLGHCATSWFSGSQATSERSPHPPCTQQYTGLSADVDGALADRHGKPRRNRCRSSTTTALDASCVLDVTVRKADSDSWQSAGSGARVTMSKPEGAEEMT</sequence>
<dbReference type="AlphaFoldDB" id="A0A6A6BK81"/>
<gene>
    <name evidence="2" type="ORF">K452DRAFT_168017</name>
</gene>
<reference evidence="2" key="1">
    <citation type="journal article" date="2020" name="Stud. Mycol.">
        <title>101 Dothideomycetes genomes: a test case for predicting lifestyles and emergence of pathogens.</title>
        <authorList>
            <person name="Haridas S."/>
            <person name="Albert R."/>
            <person name="Binder M."/>
            <person name="Bloem J."/>
            <person name="Labutti K."/>
            <person name="Salamov A."/>
            <person name="Andreopoulos B."/>
            <person name="Baker S."/>
            <person name="Barry K."/>
            <person name="Bills G."/>
            <person name="Bluhm B."/>
            <person name="Cannon C."/>
            <person name="Castanera R."/>
            <person name="Culley D."/>
            <person name="Daum C."/>
            <person name="Ezra D."/>
            <person name="Gonzalez J."/>
            <person name="Henrissat B."/>
            <person name="Kuo A."/>
            <person name="Liang C."/>
            <person name="Lipzen A."/>
            <person name="Lutzoni F."/>
            <person name="Magnuson J."/>
            <person name="Mondo S."/>
            <person name="Nolan M."/>
            <person name="Ohm R."/>
            <person name="Pangilinan J."/>
            <person name="Park H.-J."/>
            <person name="Ramirez L."/>
            <person name="Alfaro M."/>
            <person name="Sun H."/>
            <person name="Tritt A."/>
            <person name="Yoshinaga Y."/>
            <person name="Zwiers L.-H."/>
            <person name="Turgeon B."/>
            <person name="Goodwin S."/>
            <person name="Spatafora J."/>
            <person name="Crous P."/>
            <person name="Grigoriev I."/>
        </authorList>
    </citation>
    <scope>NUCLEOTIDE SEQUENCE</scope>
    <source>
        <strain evidence="2">CBS 121167</strain>
    </source>
</reference>
<dbReference type="EMBL" id="ML995482">
    <property type="protein sequence ID" value="KAF2143247.1"/>
    <property type="molecule type" value="Genomic_DNA"/>
</dbReference>
<proteinExistence type="predicted"/>
<protein>
    <submittedName>
        <fullName evidence="2">Uncharacterized protein</fullName>
    </submittedName>
</protein>
<dbReference type="GeneID" id="54293252"/>
<organism evidence="2 3">
    <name type="scientific">Aplosporella prunicola CBS 121167</name>
    <dbReference type="NCBI Taxonomy" id="1176127"/>
    <lineage>
        <taxon>Eukaryota</taxon>
        <taxon>Fungi</taxon>
        <taxon>Dikarya</taxon>
        <taxon>Ascomycota</taxon>
        <taxon>Pezizomycotina</taxon>
        <taxon>Dothideomycetes</taxon>
        <taxon>Dothideomycetes incertae sedis</taxon>
        <taxon>Botryosphaeriales</taxon>
        <taxon>Aplosporellaceae</taxon>
        <taxon>Aplosporella</taxon>
    </lineage>
</organism>
<evidence type="ECO:0000313" key="3">
    <source>
        <dbReference type="Proteomes" id="UP000799438"/>
    </source>
</evidence>
<evidence type="ECO:0000256" key="1">
    <source>
        <dbReference type="SAM" id="MobiDB-lite"/>
    </source>
</evidence>